<dbReference type="RefSeq" id="WP_225272507.1">
    <property type="nucleotide sequence ID" value="NZ_CP084058.1"/>
</dbReference>
<organism evidence="3">
    <name type="scientific">Nonomuraea gerenzanensis</name>
    <dbReference type="NCBI Taxonomy" id="93944"/>
    <lineage>
        <taxon>Bacteria</taxon>
        <taxon>Bacillati</taxon>
        <taxon>Actinomycetota</taxon>
        <taxon>Actinomycetes</taxon>
        <taxon>Streptosporangiales</taxon>
        <taxon>Streptosporangiaceae</taxon>
        <taxon>Nonomuraea</taxon>
    </lineage>
</organism>
<keyword evidence="2" id="KW-0472">Membrane</keyword>
<feature type="transmembrane region" description="Helical" evidence="2">
    <location>
        <begin position="155"/>
        <end position="173"/>
    </location>
</feature>
<evidence type="ECO:0000256" key="2">
    <source>
        <dbReference type="SAM" id="Phobius"/>
    </source>
</evidence>
<feature type="compositionally biased region" description="Basic and acidic residues" evidence="1">
    <location>
        <begin position="1"/>
        <end position="29"/>
    </location>
</feature>
<name>A0A1M4E360_9ACTN</name>
<gene>
    <name evidence="3" type="ORF">BN4615_P2812</name>
</gene>
<feature type="region of interest" description="Disordered" evidence="1">
    <location>
        <begin position="1"/>
        <end position="32"/>
    </location>
</feature>
<feature type="transmembrane region" description="Helical" evidence="2">
    <location>
        <begin position="270"/>
        <end position="294"/>
    </location>
</feature>
<feature type="transmembrane region" description="Helical" evidence="2">
    <location>
        <begin position="213"/>
        <end position="230"/>
    </location>
</feature>
<dbReference type="AlphaFoldDB" id="A0A1M4E360"/>
<dbReference type="EMBL" id="LT559118">
    <property type="protein sequence ID" value="SBO93298.1"/>
    <property type="molecule type" value="Genomic_DNA"/>
</dbReference>
<feature type="transmembrane region" description="Helical" evidence="2">
    <location>
        <begin position="182"/>
        <end position="201"/>
    </location>
</feature>
<accession>A0A1M4E360</accession>
<feature type="transmembrane region" description="Helical" evidence="2">
    <location>
        <begin position="114"/>
        <end position="135"/>
    </location>
</feature>
<keyword evidence="2" id="KW-1133">Transmembrane helix</keyword>
<feature type="transmembrane region" description="Helical" evidence="2">
    <location>
        <begin position="331"/>
        <end position="354"/>
    </location>
</feature>
<feature type="transmembrane region" description="Helical" evidence="2">
    <location>
        <begin position="242"/>
        <end position="264"/>
    </location>
</feature>
<keyword evidence="2" id="KW-0812">Transmembrane</keyword>
<feature type="transmembrane region" description="Helical" evidence="2">
    <location>
        <begin position="301"/>
        <end position="319"/>
    </location>
</feature>
<protein>
    <submittedName>
        <fullName evidence="3">Uncharacterized protein</fullName>
    </submittedName>
</protein>
<sequence length="363" mass="37804">MSGHDRGKVEAVSRHDHDEVEAVSEHDQGGPEPVSLLERRYRAVLRLLPVSYRAEREEEMVAAFLEASGDVPDEENPRPRWGEIASVLALSARVRLGGAGATPGQVARGDAVRLIALLGMGAVAAFSVAGLVRVAVLGSELSLAGPPESAERLGFITDLAAAVCSVLAFVAIMRGHVRTAKVAALLGLVPTLAAFVVAVARHGFPGLPPLQDLANLALLLVPPVALLAGFHSDVTPRRRSWALALSPVAAGAALMGLTLLLVAADATEPLWFHLWLDHGATIAVWAAASVTVLVRRGSPSWALALSATGLLLLAIRLPMLGWLPDAMWPTGALQCVLLGTLALALGGTGTWALARAARPAAQP</sequence>
<reference evidence="3" key="1">
    <citation type="submission" date="2016-04" db="EMBL/GenBank/DDBJ databases">
        <authorList>
            <person name="Evans L.H."/>
            <person name="Alamgir A."/>
            <person name="Owens N."/>
            <person name="Weber N.D."/>
            <person name="Virtaneva K."/>
            <person name="Barbian K."/>
            <person name="Babar A."/>
            <person name="Rosenke K."/>
        </authorList>
    </citation>
    <scope>NUCLEOTIDE SEQUENCE</scope>
    <source>
        <strain evidence="3">Nono1</strain>
    </source>
</reference>
<evidence type="ECO:0000256" key="1">
    <source>
        <dbReference type="SAM" id="MobiDB-lite"/>
    </source>
</evidence>
<evidence type="ECO:0000313" key="3">
    <source>
        <dbReference type="EMBL" id="SBO93298.1"/>
    </source>
</evidence>
<proteinExistence type="predicted"/>